<dbReference type="SUPFAM" id="SSF46946">
    <property type="entry name" value="S13-like H2TH domain"/>
    <property type="match status" value="1"/>
</dbReference>
<keyword evidence="13 17" id="KW-0326">Glycosidase</keyword>
<dbReference type="InterPro" id="IPR010663">
    <property type="entry name" value="Znf_FPG/IleRS"/>
</dbReference>
<dbReference type="GO" id="GO:0140078">
    <property type="term" value="F:class I DNA-(apurinic or apyrimidinic site) endonuclease activity"/>
    <property type="evidence" value="ECO:0007669"/>
    <property type="project" value="UniProtKB-EC"/>
</dbReference>
<keyword evidence="6 14" id="KW-0863">Zinc-finger</keyword>
<dbReference type="GO" id="GO:0003684">
    <property type="term" value="F:damaged DNA binding"/>
    <property type="evidence" value="ECO:0007669"/>
    <property type="project" value="InterPro"/>
</dbReference>
<dbReference type="SUPFAM" id="SSF57716">
    <property type="entry name" value="Glucocorticoid receptor-like (DNA-binding domain)"/>
    <property type="match status" value="1"/>
</dbReference>
<dbReference type="PANTHER" id="PTHR42697:SF1">
    <property type="entry name" value="ENDONUCLEASE 8"/>
    <property type="match status" value="1"/>
</dbReference>
<gene>
    <name evidence="17" type="primary">nei1</name>
    <name evidence="17" type="ORF">V7x_45200</name>
</gene>
<evidence type="ECO:0000256" key="9">
    <source>
        <dbReference type="ARBA" id="ARBA00023125"/>
    </source>
</evidence>
<dbReference type="EMBL" id="SJPZ01000002">
    <property type="protein sequence ID" value="TWU62784.1"/>
    <property type="molecule type" value="Genomic_DNA"/>
</dbReference>
<evidence type="ECO:0000256" key="13">
    <source>
        <dbReference type="ARBA" id="ARBA00023295"/>
    </source>
</evidence>
<evidence type="ECO:0000256" key="12">
    <source>
        <dbReference type="ARBA" id="ARBA00023268"/>
    </source>
</evidence>
<evidence type="ECO:0000256" key="5">
    <source>
        <dbReference type="ARBA" id="ARBA00022763"/>
    </source>
</evidence>
<protein>
    <recommendedName>
        <fullName evidence="3">DNA-(apurinic or apyrimidinic site) lyase</fullName>
        <ecNumber evidence="3">4.2.99.18</ecNumber>
    </recommendedName>
</protein>
<dbReference type="InterPro" id="IPR012319">
    <property type="entry name" value="FPG_cat"/>
</dbReference>
<keyword evidence="17" id="KW-0255">Endonuclease</keyword>
<dbReference type="AlphaFoldDB" id="A0A5C6FN99"/>
<comment type="cofactor">
    <cofactor evidence="1">
        <name>Zn(2+)</name>
        <dbReference type="ChEBI" id="CHEBI:29105"/>
    </cofactor>
</comment>
<comment type="similarity">
    <text evidence="2">Belongs to the FPG family.</text>
</comment>
<evidence type="ECO:0000256" key="1">
    <source>
        <dbReference type="ARBA" id="ARBA00001947"/>
    </source>
</evidence>
<dbReference type="PROSITE" id="PS51068">
    <property type="entry name" value="FPG_CAT"/>
    <property type="match status" value="1"/>
</dbReference>
<dbReference type="SMART" id="SM00898">
    <property type="entry name" value="Fapy_DNA_glyco"/>
    <property type="match status" value="1"/>
</dbReference>
<keyword evidence="4" id="KW-0479">Metal-binding</keyword>
<keyword evidence="17" id="KW-0540">Nuclease</keyword>
<comment type="caution">
    <text evidence="17">The sequence shown here is derived from an EMBL/GenBank/DDBJ whole genome shotgun (WGS) entry which is preliminary data.</text>
</comment>
<dbReference type="Proteomes" id="UP000316476">
    <property type="component" value="Unassembled WGS sequence"/>
</dbReference>
<dbReference type="GO" id="GO:0000703">
    <property type="term" value="F:oxidized pyrimidine nucleobase lesion DNA N-glycosylase activity"/>
    <property type="evidence" value="ECO:0007669"/>
    <property type="project" value="TreeGrafter"/>
</dbReference>
<evidence type="ECO:0000313" key="17">
    <source>
        <dbReference type="EMBL" id="TWU62784.1"/>
    </source>
</evidence>
<dbReference type="SMART" id="SM01232">
    <property type="entry name" value="H2TH"/>
    <property type="match status" value="1"/>
</dbReference>
<evidence type="ECO:0000256" key="4">
    <source>
        <dbReference type="ARBA" id="ARBA00022723"/>
    </source>
</evidence>
<dbReference type="InterPro" id="IPR000214">
    <property type="entry name" value="Znf_DNA_glyclase/AP_lyase"/>
</dbReference>
<evidence type="ECO:0000259" key="15">
    <source>
        <dbReference type="PROSITE" id="PS51066"/>
    </source>
</evidence>
<dbReference type="PROSITE" id="PS51066">
    <property type="entry name" value="ZF_FPG_2"/>
    <property type="match status" value="1"/>
</dbReference>
<evidence type="ECO:0000256" key="8">
    <source>
        <dbReference type="ARBA" id="ARBA00022833"/>
    </source>
</evidence>
<organism evidence="17 18">
    <name type="scientific">Crateriforma conspicua</name>
    <dbReference type="NCBI Taxonomy" id="2527996"/>
    <lineage>
        <taxon>Bacteria</taxon>
        <taxon>Pseudomonadati</taxon>
        <taxon>Planctomycetota</taxon>
        <taxon>Planctomycetia</taxon>
        <taxon>Planctomycetales</taxon>
        <taxon>Planctomycetaceae</taxon>
        <taxon>Crateriforma</taxon>
    </lineage>
</organism>
<keyword evidence="11" id="KW-0456">Lyase</keyword>
<keyword evidence="7 17" id="KW-0378">Hydrolase</keyword>
<accession>A0A5C6FN99</accession>
<dbReference type="EC" id="4.2.99.18" evidence="3"/>
<dbReference type="PANTHER" id="PTHR42697">
    <property type="entry name" value="ENDONUCLEASE 8"/>
    <property type="match status" value="1"/>
</dbReference>
<keyword evidence="5" id="KW-0227">DNA damage</keyword>
<dbReference type="CDD" id="cd08970">
    <property type="entry name" value="AcNei1_N"/>
    <property type="match status" value="1"/>
</dbReference>
<evidence type="ECO:0000256" key="11">
    <source>
        <dbReference type="ARBA" id="ARBA00023239"/>
    </source>
</evidence>
<dbReference type="Gene3D" id="3.20.190.10">
    <property type="entry name" value="MutM-like, N-terminal"/>
    <property type="match status" value="1"/>
</dbReference>
<dbReference type="Pfam" id="PF06831">
    <property type="entry name" value="H2TH"/>
    <property type="match status" value="1"/>
</dbReference>
<feature type="domain" description="FPG-type" evidence="15">
    <location>
        <begin position="272"/>
        <end position="304"/>
    </location>
</feature>
<keyword evidence="9" id="KW-0238">DNA-binding</keyword>
<proteinExistence type="inferred from homology"/>
<keyword evidence="12" id="KW-0511">Multifunctional enzyme</keyword>
<evidence type="ECO:0000256" key="14">
    <source>
        <dbReference type="PROSITE-ProRule" id="PRU00391"/>
    </source>
</evidence>
<keyword evidence="8" id="KW-0862">Zinc</keyword>
<keyword evidence="10" id="KW-0234">DNA repair</keyword>
<dbReference type="InterPro" id="IPR015886">
    <property type="entry name" value="H2TH_FPG"/>
</dbReference>
<evidence type="ECO:0000256" key="2">
    <source>
        <dbReference type="ARBA" id="ARBA00009409"/>
    </source>
</evidence>
<reference evidence="17 18" key="1">
    <citation type="submission" date="2019-02" db="EMBL/GenBank/DDBJ databases">
        <title>Deep-cultivation of Planctomycetes and their phenomic and genomic characterization uncovers novel biology.</title>
        <authorList>
            <person name="Wiegand S."/>
            <person name="Jogler M."/>
            <person name="Boedeker C."/>
            <person name="Pinto D."/>
            <person name="Vollmers J."/>
            <person name="Rivas-Marin E."/>
            <person name="Kohn T."/>
            <person name="Peeters S.H."/>
            <person name="Heuer A."/>
            <person name="Rast P."/>
            <person name="Oberbeckmann S."/>
            <person name="Bunk B."/>
            <person name="Jeske O."/>
            <person name="Meyerdierks A."/>
            <person name="Storesund J.E."/>
            <person name="Kallscheuer N."/>
            <person name="Luecker S."/>
            <person name="Lage O.M."/>
            <person name="Pohl T."/>
            <person name="Merkel B.J."/>
            <person name="Hornburger P."/>
            <person name="Mueller R.-W."/>
            <person name="Bruemmer F."/>
            <person name="Labrenz M."/>
            <person name="Spormann A.M."/>
            <person name="Op Den Camp H."/>
            <person name="Overmann J."/>
            <person name="Amann R."/>
            <person name="Jetten M.S.M."/>
            <person name="Mascher T."/>
            <person name="Medema M.H."/>
            <person name="Devos D.P."/>
            <person name="Kaster A.-K."/>
            <person name="Ovreas L."/>
            <person name="Rohde M."/>
            <person name="Galperin M.Y."/>
            <person name="Jogler C."/>
        </authorList>
    </citation>
    <scope>NUCLEOTIDE SEQUENCE [LARGE SCALE GENOMIC DNA]</scope>
    <source>
        <strain evidence="17 18">V7</strain>
    </source>
</reference>
<evidence type="ECO:0000313" key="18">
    <source>
        <dbReference type="Proteomes" id="UP000316476"/>
    </source>
</evidence>
<dbReference type="SUPFAM" id="SSF81624">
    <property type="entry name" value="N-terminal domain of MutM-like DNA repair proteins"/>
    <property type="match status" value="1"/>
</dbReference>
<sequence>MPPPFRMIHPFGGGFFIRPCQAQGLVLGDRHFRFRGSKVEAFLMPEGHKTHYLARQHADLLIGKAIAVSSPQGRFADDAKRVDGKTLVDVRAAGKHLFYDFESEETVHVHLGRYGTFRLDTLPPPPPRGQVRMRMVFDQGTIDLNGPSQCRVIGPEEVRTIIRGLGPDPLAGGRRQDVWATIRESGKPIATLLLDQSIMAGVGNIFRAEALFEAKVHPAVPGNQLDPTQFTRIWKALLRMMKVGLKHGRIISVTRSEVDRPLSKLNDRQRFRVYACDHCGVCGGAIATESIASRKIYFCPHCQSLE</sequence>
<dbReference type="GO" id="GO:0008270">
    <property type="term" value="F:zinc ion binding"/>
    <property type="evidence" value="ECO:0007669"/>
    <property type="project" value="UniProtKB-KW"/>
</dbReference>
<dbReference type="InterPro" id="IPR035937">
    <property type="entry name" value="FPG_N"/>
</dbReference>
<dbReference type="Gene3D" id="1.10.8.50">
    <property type="match status" value="1"/>
</dbReference>
<name>A0A5C6FN99_9PLAN</name>
<dbReference type="Pfam" id="PF06827">
    <property type="entry name" value="zf-FPG_IleRS"/>
    <property type="match status" value="1"/>
</dbReference>
<evidence type="ECO:0000256" key="3">
    <source>
        <dbReference type="ARBA" id="ARBA00012720"/>
    </source>
</evidence>
<evidence type="ECO:0000259" key="16">
    <source>
        <dbReference type="PROSITE" id="PS51068"/>
    </source>
</evidence>
<dbReference type="InterPro" id="IPR010979">
    <property type="entry name" value="Ribosomal_uS13-like_H2TH"/>
</dbReference>
<evidence type="ECO:0000256" key="7">
    <source>
        <dbReference type="ARBA" id="ARBA00022801"/>
    </source>
</evidence>
<evidence type="ECO:0000256" key="10">
    <source>
        <dbReference type="ARBA" id="ARBA00023204"/>
    </source>
</evidence>
<dbReference type="GO" id="GO:0006284">
    <property type="term" value="P:base-excision repair"/>
    <property type="evidence" value="ECO:0007669"/>
    <property type="project" value="InterPro"/>
</dbReference>
<dbReference type="Pfam" id="PF01149">
    <property type="entry name" value="Fapy_DNA_glyco"/>
    <property type="match status" value="1"/>
</dbReference>
<feature type="domain" description="Formamidopyrimidine-DNA glycosylase catalytic" evidence="16">
    <location>
        <begin position="45"/>
        <end position="140"/>
    </location>
</feature>
<evidence type="ECO:0000256" key="6">
    <source>
        <dbReference type="ARBA" id="ARBA00022771"/>
    </source>
</evidence>